<dbReference type="PANTHER" id="PTHR22930">
    <property type="match status" value="1"/>
</dbReference>
<evidence type="ECO:0000256" key="6">
    <source>
        <dbReference type="ARBA" id="ARBA00022801"/>
    </source>
</evidence>
<dbReference type="InterPro" id="IPR058353">
    <property type="entry name" value="DUF8040"/>
</dbReference>
<dbReference type="EMBL" id="JACGWL010000527">
    <property type="protein sequence ID" value="KAK4383716.1"/>
    <property type="molecule type" value="Genomic_DNA"/>
</dbReference>
<feature type="domain" description="DUF8040" evidence="12">
    <location>
        <begin position="65"/>
        <end position="149"/>
    </location>
</feature>
<evidence type="ECO:0000259" key="10">
    <source>
        <dbReference type="Pfam" id="PF12776"/>
    </source>
</evidence>
<keyword evidence="6" id="KW-0378">Hydrolase</keyword>
<gene>
    <name evidence="13" type="ORF">Sango_2749900</name>
</gene>
<dbReference type="Pfam" id="PF12776">
    <property type="entry name" value="Myb_DNA-bind_3"/>
    <property type="match status" value="1"/>
</dbReference>
<organism evidence="13 14">
    <name type="scientific">Sesamum angolense</name>
    <dbReference type="NCBI Taxonomy" id="2727404"/>
    <lineage>
        <taxon>Eukaryota</taxon>
        <taxon>Viridiplantae</taxon>
        <taxon>Streptophyta</taxon>
        <taxon>Embryophyta</taxon>
        <taxon>Tracheophyta</taxon>
        <taxon>Spermatophyta</taxon>
        <taxon>Magnoliopsida</taxon>
        <taxon>eudicotyledons</taxon>
        <taxon>Gunneridae</taxon>
        <taxon>Pentapetalae</taxon>
        <taxon>asterids</taxon>
        <taxon>lamiids</taxon>
        <taxon>Lamiales</taxon>
        <taxon>Pedaliaceae</taxon>
        <taxon>Sesamum</taxon>
    </lineage>
</organism>
<dbReference type="InterPro" id="IPR027806">
    <property type="entry name" value="HARBI1_dom"/>
</dbReference>
<keyword evidence="4" id="KW-0540">Nuclease</keyword>
<proteinExistence type="inferred from homology"/>
<evidence type="ECO:0000313" key="13">
    <source>
        <dbReference type="EMBL" id="KAK4383716.1"/>
    </source>
</evidence>
<evidence type="ECO:0000256" key="4">
    <source>
        <dbReference type="ARBA" id="ARBA00022722"/>
    </source>
</evidence>
<reference evidence="13" key="1">
    <citation type="submission" date="2020-06" db="EMBL/GenBank/DDBJ databases">
        <authorList>
            <person name="Li T."/>
            <person name="Hu X."/>
            <person name="Zhang T."/>
            <person name="Song X."/>
            <person name="Zhang H."/>
            <person name="Dai N."/>
            <person name="Sheng W."/>
            <person name="Hou X."/>
            <person name="Wei L."/>
        </authorList>
    </citation>
    <scope>NUCLEOTIDE SEQUENCE</scope>
    <source>
        <strain evidence="13">K16</strain>
        <tissue evidence="13">Leaf</tissue>
    </source>
</reference>
<evidence type="ECO:0000256" key="9">
    <source>
        <dbReference type="SAM" id="Phobius"/>
    </source>
</evidence>
<evidence type="ECO:0000256" key="3">
    <source>
        <dbReference type="ARBA" id="ARBA00006958"/>
    </source>
</evidence>
<comment type="caution">
    <text evidence="13">The sequence shown here is derived from an EMBL/GenBank/DDBJ whole genome shotgun (WGS) entry which is preliminary data.</text>
</comment>
<keyword evidence="9" id="KW-0472">Membrane</keyword>
<protein>
    <recommendedName>
        <fullName evidence="15">Transposase</fullName>
    </recommendedName>
</protein>
<feature type="region of interest" description="Disordered" evidence="8">
    <location>
        <begin position="525"/>
        <end position="564"/>
    </location>
</feature>
<feature type="domain" description="Myb/SANT-like" evidence="10">
    <location>
        <begin position="396"/>
        <end position="486"/>
    </location>
</feature>
<keyword evidence="7" id="KW-0539">Nucleus</keyword>
<sequence>MRHNRRVLALIALQHIVDVVVVALTICIQVLEYIKTRTTSSGRFRRRRYSLTTRMPDQVGRLYMLVSSNDETCLRNLRMDRNAFGRLCYMLEQSGGVRPTKNVFVPEQVAMFLSVLSHHKKNCVVKHDFTRSGRTVSKHFHVVLHAVCKMHKVLLAKPTPIADDCSDPRWKWFKGCLGALDGTFIDVRVPEHEKGRYRTRKGQVAVNVLGVCNPNMQFIFVLSGWEGSIADSRILRDAIHRPNGLRVPTGNYYLCDNGYANADGFLTPYRGVRYHLREWDRTAGGPRNKEELFNLKHSSARNVIERTFGLLKVRWGILHGPSFYPIDVQSKIIIACCLLHNFIRNEMPEDPFEQDLQDSREVGVETGGDCISSVESAMDADFFSTAHVNTLDDDDSKALINGLKSLVSSGWKCDNGFRNGYLAQLEAHLKRAFPQCDLKAEPHINSKLHVWKRQYSTLCSMMAKSGLGWDDSRNMISVEDDSAWDEFLKIDPSAKGMRAATEKTGRELTDFQQCYTPTGDWNPDTDFQGISEELPQSNNNNCDPTVDSSSATKRTTSGRKRKAYDPCSEIPQLVNMVSNFCETANNRIGSLTRVLESEFGDPNKRGVVMEAVKEISGLEEYDVIVVTSKLVHEPKNLEFVIEGPGWEL</sequence>
<dbReference type="PANTHER" id="PTHR22930:SF281">
    <property type="entry name" value="NUCLEASE"/>
    <property type="match status" value="1"/>
</dbReference>
<dbReference type="GO" id="GO:0016787">
    <property type="term" value="F:hydrolase activity"/>
    <property type="evidence" value="ECO:0007669"/>
    <property type="project" value="UniProtKB-KW"/>
</dbReference>
<dbReference type="GO" id="GO:0004518">
    <property type="term" value="F:nuclease activity"/>
    <property type="evidence" value="ECO:0007669"/>
    <property type="project" value="UniProtKB-KW"/>
</dbReference>
<dbReference type="AlphaFoldDB" id="A0AAE1T8Z1"/>
<evidence type="ECO:0000256" key="2">
    <source>
        <dbReference type="ARBA" id="ARBA00004123"/>
    </source>
</evidence>
<name>A0AAE1T8Z1_9LAMI</name>
<evidence type="ECO:0000256" key="7">
    <source>
        <dbReference type="ARBA" id="ARBA00023242"/>
    </source>
</evidence>
<dbReference type="InterPro" id="IPR045249">
    <property type="entry name" value="HARBI1-like"/>
</dbReference>
<keyword evidence="9" id="KW-0812">Transmembrane</keyword>
<evidence type="ECO:0000259" key="11">
    <source>
        <dbReference type="Pfam" id="PF13359"/>
    </source>
</evidence>
<reference evidence="13" key="2">
    <citation type="journal article" date="2024" name="Plant">
        <title>Genomic evolution and insights into agronomic trait innovations of Sesamum species.</title>
        <authorList>
            <person name="Miao H."/>
            <person name="Wang L."/>
            <person name="Qu L."/>
            <person name="Liu H."/>
            <person name="Sun Y."/>
            <person name="Le M."/>
            <person name="Wang Q."/>
            <person name="Wei S."/>
            <person name="Zheng Y."/>
            <person name="Lin W."/>
            <person name="Duan Y."/>
            <person name="Cao H."/>
            <person name="Xiong S."/>
            <person name="Wang X."/>
            <person name="Wei L."/>
            <person name="Li C."/>
            <person name="Ma Q."/>
            <person name="Ju M."/>
            <person name="Zhao R."/>
            <person name="Li G."/>
            <person name="Mu C."/>
            <person name="Tian Q."/>
            <person name="Mei H."/>
            <person name="Zhang T."/>
            <person name="Gao T."/>
            <person name="Zhang H."/>
        </authorList>
    </citation>
    <scope>NUCLEOTIDE SEQUENCE</scope>
    <source>
        <strain evidence="13">K16</strain>
    </source>
</reference>
<keyword evidence="14" id="KW-1185">Reference proteome</keyword>
<evidence type="ECO:0000256" key="5">
    <source>
        <dbReference type="ARBA" id="ARBA00022723"/>
    </source>
</evidence>
<dbReference type="Pfam" id="PF13359">
    <property type="entry name" value="DDE_Tnp_4"/>
    <property type="match status" value="1"/>
</dbReference>
<keyword evidence="5" id="KW-0479">Metal-binding</keyword>
<feature type="compositionally biased region" description="Polar residues" evidence="8">
    <location>
        <begin position="534"/>
        <end position="555"/>
    </location>
</feature>
<evidence type="ECO:0000256" key="1">
    <source>
        <dbReference type="ARBA" id="ARBA00001968"/>
    </source>
</evidence>
<evidence type="ECO:0008006" key="15">
    <source>
        <dbReference type="Google" id="ProtNLM"/>
    </source>
</evidence>
<dbReference type="Pfam" id="PF26138">
    <property type="entry name" value="DUF8040"/>
    <property type="match status" value="1"/>
</dbReference>
<evidence type="ECO:0000313" key="14">
    <source>
        <dbReference type="Proteomes" id="UP001289374"/>
    </source>
</evidence>
<keyword evidence="9" id="KW-1133">Transmembrane helix</keyword>
<dbReference type="GO" id="GO:0005634">
    <property type="term" value="C:nucleus"/>
    <property type="evidence" value="ECO:0007669"/>
    <property type="project" value="UniProtKB-SubCell"/>
</dbReference>
<evidence type="ECO:0000256" key="8">
    <source>
        <dbReference type="SAM" id="MobiDB-lite"/>
    </source>
</evidence>
<comment type="similarity">
    <text evidence="3">Belongs to the HARBI1 family.</text>
</comment>
<dbReference type="InterPro" id="IPR024752">
    <property type="entry name" value="Myb/SANT-like_dom"/>
</dbReference>
<feature type="domain" description="DDE Tnp4" evidence="11">
    <location>
        <begin position="180"/>
        <end position="341"/>
    </location>
</feature>
<accession>A0AAE1T8Z1</accession>
<feature type="transmembrane region" description="Helical" evidence="9">
    <location>
        <begin position="7"/>
        <end position="31"/>
    </location>
</feature>
<evidence type="ECO:0000259" key="12">
    <source>
        <dbReference type="Pfam" id="PF26138"/>
    </source>
</evidence>
<comment type="subcellular location">
    <subcellularLocation>
        <location evidence="2">Nucleus</location>
    </subcellularLocation>
</comment>
<dbReference type="Proteomes" id="UP001289374">
    <property type="component" value="Unassembled WGS sequence"/>
</dbReference>
<dbReference type="GO" id="GO:0046872">
    <property type="term" value="F:metal ion binding"/>
    <property type="evidence" value="ECO:0007669"/>
    <property type="project" value="UniProtKB-KW"/>
</dbReference>
<comment type="cofactor">
    <cofactor evidence="1">
        <name>a divalent metal cation</name>
        <dbReference type="ChEBI" id="CHEBI:60240"/>
    </cofactor>
</comment>